<comment type="caution">
    <text evidence="2">The sequence shown here is derived from an EMBL/GenBank/DDBJ whole genome shotgun (WGS) entry which is preliminary data.</text>
</comment>
<accession>A0A1I4WMQ6</accession>
<proteinExistence type="predicted"/>
<dbReference type="PROSITE" id="PS51186">
    <property type="entry name" value="GNAT"/>
    <property type="match status" value="1"/>
</dbReference>
<dbReference type="GO" id="GO:0016747">
    <property type="term" value="F:acyltransferase activity, transferring groups other than amino-acyl groups"/>
    <property type="evidence" value="ECO:0007669"/>
    <property type="project" value="InterPro"/>
</dbReference>
<dbReference type="RefSeq" id="WP_101288276.1">
    <property type="nucleotide sequence ID" value="NZ_FOUQ01000018.1"/>
</dbReference>
<evidence type="ECO:0000313" key="3">
    <source>
        <dbReference type="Proteomes" id="UP000233491"/>
    </source>
</evidence>
<dbReference type="AlphaFoldDB" id="A0A1I4WMQ6"/>
<dbReference type="PANTHER" id="PTHR43792">
    <property type="entry name" value="GNAT FAMILY, PUTATIVE (AFU_ORTHOLOGUE AFUA_3G00765)-RELATED-RELATED"/>
    <property type="match status" value="1"/>
</dbReference>
<name>A0A1I4WMQ6_9HYPH</name>
<dbReference type="EMBL" id="PJNW01000002">
    <property type="protein sequence ID" value="PKR91014.1"/>
    <property type="molecule type" value="Genomic_DNA"/>
</dbReference>
<evidence type="ECO:0000259" key="1">
    <source>
        <dbReference type="PROSITE" id="PS51186"/>
    </source>
</evidence>
<keyword evidence="3" id="KW-1185">Reference proteome</keyword>
<dbReference type="PANTHER" id="PTHR43792:SF16">
    <property type="entry name" value="N-ACETYLTRANSFERASE DOMAIN-CONTAINING PROTEIN"/>
    <property type="match status" value="1"/>
</dbReference>
<dbReference type="InterPro" id="IPR051531">
    <property type="entry name" value="N-acetyltransferase"/>
</dbReference>
<organism evidence="2 3">
    <name type="scientific">Pleomorphomonas diazotrophica</name>
    <dbReference type="NCBI Taxonomy" id="1166257"/>
    <lineage>
        <taxon>Bacteria</taxon>
        <taxon>Pseudomonadati</taxon>
        <taxon>Pseudomonadota</taxon>
        <taxon>Alphaproteobacteria</taxon>
        <taxon>Hyphomicrobiales</taxon>
        <taxon>Pleomorphomonadaceae</taxon>
        <taxon>Pleomorphomonas</taxon>
    </lineage>
</organism>
<evidence type="ECO:0000313" key="2">
    <source>
        <dbReference type="EMBL" id="PKR91014.1"/>
    </source>
</evidence>
<feature type="domain" description="N-acetyltransferase" evidence="1">
    <location>
        <begin position="17"/>
        <end position="182"/>
    </location>
</feature>
<dbReference type="Gene3D" id="3.40.630.30">
    <property type="match status" value="1"/>
</dbReference>
<sequence>MPQSRRTRAPEIETDRLILRGHRRDDFPALAAMWADPEVTRFISGRPATEHESWMRYLRYAGHWIVMGYGFWAATRKDTGAFIGEIGFSDFKRPIDLPVRGLPEAGWAFVRSAHGQGFAGEALAACLAWADKVARFPLTTCIIEPQNAPSIRLAERVGYARAAIIAGTEGTPVGLYERARIKNK</sequence>
<keyword evidence="2" id="KW-0808">Transferase</keyword>
<dbReference type="Pfam" id="PF13302">
    <property type="entry name" value="Acetyltransf_3"/>
    <property type="match status" value="1"/>
</dbReference>
<dbReference type="Proteomes" id="UP000233491">
    <property type="component" value="Unassembled WGS sequence"/>
</dbReference>
<dbReference type="InterPro" id="IPR016181">
    <property type="entry name" value="Acyl_CoA_acyltransferase"/>
</dbReference>
<protein>
    <submittedName>
        <fullName evidence="2">GNAT family N-acetyltransferase</fullName>
    </submittedName>
</protein>
<dbReference type="SUPFAM" id="SSF55729">
    <property type="entry name" value="Acyl-CoA N-acyltransferases (Nat)"/>
    <property type="match status" value="1"/>
</dbReference>
<reference evidence="2 3" key="1">
    <citation type="submission" date="2017-12" db="EMBL/GenBank/DDBJ databases">
        <title>Anaerobic carbon monoxide metabolism by Pleomorphomonas carboxyditropha sp. nov., a new mesophilic hydrogenogenic carboxidotroph.</title>
        <authorList>
            <person name="Esquivel-Elizondo S."/>
            <person name="Krajmalnik-Brown R."/>
        </authorList>
    </citation>
    <scope>NUCLEOTIDE SEQUENCE [LARGE SCALE GENOMIC DNA]</scope>
    <source>
        <strain evidence="2 3">R5-392</strain>
    </source>
</reference>
<dbReference type="InterPro" id="IPR000182">
    <property type="entry name" value="GNAT_dom"/>
</dbReference>
<dbReference type="OrthoDB" id="6293260at2"/>
<gene>
    <name evidence="2" type="ORF">CXZ10_06645</name>
</gene>